<comment type="caution">
    <text evidence="2">The sequence shown here is derived from an EMBL/GenBank/DDBJ whole genome shotgun (WGS) entry which is preliminary data.</text>
</comment>
<evidence type="ECO:0000313" key="2">
    <source>
        <dbReference type="EMBL" id="GGL65569.1"/>
    </source>
</evidence>
<feature type="transmembrane region" description="Helical" evidence="1">
    <location>
        <begin position="65"/>
        <end position="84"/>
    </location>
</feature>
<sequence>MAGGLAVLLGVAYVFSGDLAIPIGIHFGVNFAGMIGGSAPQRATLVQLMSRTTVAESLVLPSEAVLIRVAGAAIGIGLFFWWSYSVNGQLRVVSDIARPTLRWNRNTGPKAE</sequence>
<proteinExistence type="predicted"/>
<dbReference type="AlphaFoldDB" id="A0A830FKM3"/>
<reference evidence="2" key="2">
    <citation type="submission" date="2020-09" db="EMBL/GenBank/DDBJ databases">
        <authorList>
            <person name="Sun Q."/>
            <person name="Ohkuma M."/>
        </authorList>
    </citation>
    <scope>NUCLEOTIDE SEQUENCE</scope>
    <source>
        <strain evidence="2">JCM 19596</strain>
    </source>
</reference>
<protein>
    <submittedName>
        <fullName evidence="2">Uncharacterized protein</fullName>
    </submittedName>
</protein>
<name>A0A830FKM3_9EURY</name>
<gene>
    <name evidence="2" type="ORF">GCM10009039_24270</name>
</gene>
<reference evidence="2" key="1">
    <citation type="journal article" date="2014" name="Int. J. Syst. Evol. Microbiol.">
        <title>Complete genome sequence of Corynebacterium casei LMG S-19264T (=DSM 44701T), isolated from a smear-ripened cheese.</title>
        <authorList>
            <consortium name="US DOE Joint Genome Institute (JGI-PGF)"/>
            <person name="Walter F."/>
            <person name="Albersmeier A."/>
            <person name="Kalinowski J."/>
            <person name="Ruckert C."/>
        </authorList>
    </citation>
    <scope>NUCLEOTIDE SEQUENCE</scope>
    <source>
        <strain evidence="2">JCM 19596</strain>
    </source>
</reference>
<keyword evidence="3" id="KW-1185">Reference proteome</keyword>
<accession>A0A830FKM3</accession>
<keyword evidence="1" id="KW-0812">Transmembrane</keyword>
<evidence type="ECO:0000256" key="1">
    <source>
        <dbReference type="SAM" id="Phobius"/>
    </source>
</evidence>
<keyword evidence="1" id="KW-1133">Transmembrane helix</keyword>
<keyword evidence="1" id="KW-0472">Membrane</keyword>
<dbReference type="EMBL" id="BMPG01000003">
    <property type="protein sequence ID" value="GGL65569.1"/>
    <property type="molecule type" value="Genomic_DNA"/>
</dbReference>
<organism evidence="2 3">
    <name type="scientific">Halocalculus aciditolerans</name>
    <dbReference type="NCBI Taxonomy" id="1383812"/>
    <lineage>
        <taxon>Archaea</taxon>
        <taxon>Methanobacteriati</taxon>
        <taxon>Methanobacteriota</taxon>
        <taxon>Stenosarchaea group</taxon>
        <taxon>Halobacteria</taxon>
        <taxon>Halobacteriales</taxon>
        <taxon>Halobacteriaceae</taxon>
        <taxon>Halocalculus</taxon>
    </lineage>
</organism>
<evidence type="ECO:0000313" key="3">
    <source>
        <dbReference type="Proteomes" id="UP000607197"/>
    </source>
</evidence>
<dbReference type="Proteomes" id="UP000607197">
    <property type="component" value="Unassembled WGS sequence"/>
</dbReference>